<gene>
    <name evidence="1" type="ORF">ACFQ4E_18205</name>
</gene>
<evidence type="ECO:0008006" key="3">
    <source>
        <dbReference type="Google" id="ProtNLM"/>
    </source>
</evidence>
<dbReference type="EMBL" id="JBHTMU010000047">
    <property type="protein sequence ID" value="MFD1344369.1"/>
    <property type="molecule type" value="Genomic_DNA"/>
</dbReference>
<protein>
    <recommendedName>
        <fullName evidence="3">Aminoglycoside phosphotransferase domain-containing protein</fullName>
    </recommendedName>
</protein>
<evidence type="ECO:0000313" key="1">
    <source>
        <dbReference type="EMBL" id="MFD1344369.1"/>
    </source>
</evidence>
<comment type="caution">
    <text evidence="1">The sequence shown here is derived from an EMBL/GenBank/DDBJ whole genome shotgun (WGS) entry which is preliminary data.</text>
</comment>
<dbReference type="SUPFAM" id="SSF56112">
    <property type="entry name" value="Protein kinase-like (PK-like)"/>
    <property type="match status" value="1"/>
</dbReference>
<proteinExistence type="predicted"/>
<dbReference type="Proteomes" id="UP001597135">
    <property type="component" value="Unassembled WGS sequence"/>
</dbReference>
<name>A0ABW3ZMV1_9RHOB</name>
<dbReference type="InterPro" id="IPR011009">
    <property type="entry name" value="Kinase-like_dom_sf"/>
</dbReference>
<accession>A0ABW3ZMV1</accession>
<sequence>MPLLVPPDPAASARAEARVAVILGRPERFEEVYSKPVRGGVVRVFRAEIGGEALAIKSDPRPEIVTEQYRALERLRAVTGDCVVPRGLCPEGRFLATGWIDAPLLSDRMSDLSGRAARLTRAGRWLRRLHHRTRRGRGGDLWQRRGRLLPPDPCAGRDRLEATLHARHGGLARAQAPVAMLHSDFQAHNLFDLGERVVAFDRHSDREGHVYFDTARFLTGLSLRRRLAEAGEQPWPGTEAGDRRSFLAAYGPIPARDRALSVFVEDLVLARLWALFAARAHLGARFEARRAVLAGLLAERGLGEASGHASGGAPERLLRGPLGLGRRWG</sequence>
<keyword evidence="2" id="KW-1185">Reference proteome</keyword>
<evidence type="ECO:0000313" key="2">
    <source>
        <dbReference type="Proteomes" id="UP001597135"/>
    </source>
</evidence>
<organism evidence="1 2">
    <name type="scientific">Litorisediminicola beolgyonensis</name>
    <dbReference type="NCBI Taxonomy" id="1173614"/>
    <lineage>
        <taxon>Bacteria</taxon>
        <taxon>Pseudomonadati</taxon>
        <taxon>Pseudomonadota</taxon>
        <taxon>Alphaproteobacteria</taxon>
        <taxon>Rhodobacterales</taxon>
        <taxon>Paracoccaceae</taxon>
        <taxon>Litorisediminicola</taxon>
    </lineage>
</organism>
<dbReference type="RefSeq" id="WP_386805951.1">
    <property type="nucleotide sequence ID" value="NZ_JBHTMU010000047.1"/>
</dbReference>
<reference evidence="2" key="1">
    <citation type="journal article" date="2019" name="Int. J. Syst. Evol. Microbiol.">
        <title>The Global Catalogue of Microorganisms (GCM) 10K type strain sequencing project: providing services to taxonomists for standard genome sequencing and annotation.</title>
        <authorList>
            <consortium name="The Broad Institute Genomics Platform"/>
            <consortium name="The Broad Institute Genome Sequencing Center for Infectious Disease"/>
            <person name="Wu L."/>
            <person name="Ma J."/>
        </authorList>
    </citation>
    <scope>NUCLEOTIDE SEQUENCE [LARGE SCALE GENOMIC DNA]</scope>
    <source>
        <strain evidence="2">CCUG 62953</strain>
    </source>
</reference>